<evidence type="ECO:0000313" key="2">
    <source>
        <dbReference type="Proteomes" id="UP001062901"/>
    </source>
</evidence>
<evidence type="ECO:0000313" key="1">
    <source>
        <dbReference type="EMBL" id="GBQ07070.1"/>
    </source>
</evidence>
<reference evidence="1" key="1">
    <citation type="submission" date="2013-04" db="EMBL/GenBank/DDBJ databases">
        <title>The genome sequencing project of 58 acetic acid bacteria.</title>
        <authorList>
            <person name="Okamoto-Kainuma A."/>
            <person name="Ishikawa M."/>
            <person name="Umino S."/>
            <person name="Koizumi Y."/>
            <person name="Shiwa Y."/>
            <person name="Yoshikawa H."/>
            <person name="Matsutani M."/>
            <person name="Matsushita K."/>
        </authorList>
    </citation>
    <scope>NUCLEOTIDE SEQUENCE</scope>
    <source>
        <strain evidence="1">DSM 15669</strain>
    </source>
</reference>
<organism evidence="1 2">
    <name type="scientific">Saccharibacter floricola DSM 15669</name>
    <dbReference type="NCBI Taxonomy" id="1123227"/>
    <lineage>
        <taxon>Bacteria</taxon>
        <taxon>Pseudomonadati</taxon>
        <taxon>Pseudomonadota</taxon>
        <taxon>Alphaproteobacteria</taxon>
        <taxon>Acetobacterales</taxon>
        <taxon>Acetobacteraceae</taxon>
        <taxon>Saccharibacter</taxon>
    </lineage>
</organism>
<name>A0ABQ0NZI9_9PROT</name>
<gene>
    <name evidence="1" type="ORF">AA15669_1213</name>
</gene>
<proteinExistence type="predicted"/>
<protein>
    <submittedName>
        <fullName evidence="1">Uncharacterized protein</fullName>
    </submittedName>
</protein>
<accession>A0ABQ0NZI9</accession>
<dbReference type="Proteomes" id="UP001062901">
    <property type="component" value="Unassembled WGS sequence"/>
</dbReference>
<keyword evidence="2" id="KW-1185">Reference proteome</keyword>
<comment type="caution">
    <text evidence="1">The sequence shown here is derived from an EMBL/GenBank/DDBJ whole genome shotgun (WGS) entry which is preliminary data.</text>
</comment>
<sequence>MGTHAIALRVCIALAGRGRAATADAVEAAFSVAWRDGLVCADLTKSLGERIRCFILTGSGQRCAYTATTIMHNSGTQQRVWVTW</sequence>
<dbReference type="EMBL" id="BAQD01000021">
    <property type="protein sequence ID" value="GBQ07070.1"/>
    <property type="molecule type" value="Genomic_DNA"/>
</dbReference>